<dbReference type="InterPro" id="IPR058575">
    <property type="entry name" value="NTP_transf_8_dom"/>
</dbReference>
<keyword evidence="3" id="KW-1185">Reference proteome</keyword>
<accession>A0ABT5HH72</accession>
<dbReference type="Pfam" id="PF12281">
    <property type="entry name" value="NTP_transf_8"/>
    <property type="match status" value="1"/>
</dbReference>
<dbReference type="Proteomes" id="UP001218579">
    <property type="component" value="Unassembled WGS sequence"/>
</dbReference>
<name>A0ABT5HH72_9CAUL</name>
<sequence>MMPALGGASAQPPHRLDFLIHHPVRAIMMRGGGIPLLVSSSERFAVPKLIVWACRRTDDACPYRMIDLGGSWYTWQGKDMQTDVLNHSVVSDVPALSQASWVSAYGPQVQSPSSTIFAPSAR</sequence>
<comment type="caution">
    <text evidence="2">The sequence shown here is derived from an EMBL/GenBank/DDBJ whole genome shotgun (WGS) entry which is preliminary data.</text>
</comment>
<organism evidence="2 3">
    <name type="scientific">Asticcacaulis machinosus</name>
    <dbReference type="NCBI Taxonomy" id="2984211"/>
    <lineage>
        <taxon>Bacteria</taxon>
        <taxon>Pseudomonadati</taxon>
        <taxon>Pseudomonadota</taxon>
        <taxon>Alphaproteobacteria</taxon>
        <taxon>Caulobacterales</taxon>
        <taxon>Caulobacteraceae</taxon>
        <taxon>Asticcacaulis</taxon>
    </lineage>
</organism>
<evidence type="ECO:0000313" key="3">
    <source>
        <dbReference type="Proteomes" id="UP001218579"/>
    </source>
</evidence>
<feature type="domain" description="Nucleotidyltransferase-like" evidence="1">
    <location>
        <begin position="1"/>
        <end position="59"/>
    </location>
</feature>
<gene>
    <name evidence="2" type="ORF">PQU98_05645</name>
</gene>
<protein>
    <submittedName>
        <fullName evidence="2">GSU2403 family nucleotidyltransferase fold protein</fullName>
    </submittedName>
</protein>
<evidence type="ECO:0000259" key="1">
    <source>
        <dbReference type="Pfam" id="PF12281"/>
    </source>
</evidence>
<proteinExistence type="predicted"/>
<dbReference type="EMBL" id="JAQQKV010000001">
    <property type="protein sequence ID" value="MDC7675601.1"/>
    <property type="molecule type" value="Genomic_DNA"/>
</dbReference>
<reference evidence="2 3" key="1">
    <citation type="submission" date="2023-01" db="EMBL/GenBank/DDBJ databases">
        <title>Novel species of the genus Asticcacaulis isolated from rivers.</title>
        <authorList>
            <person name="Lu H."/>
        </authorList>
    </citation>
    <scope>NUCLEOTIDE SEQUENCE [LARGE SCALE GENOMIC DNA]</scope>
    <source>
        <strain evidence="2 3">LKC15W</strain>
    </source>
</reference>
<evidence type="ECO:0000313" key="2">
    <source>
        <dbReference type="EMBL" id="MDC7675601.1"/>
    </source>
</evidence>